<dbReference type="Pfam" id="PF12802">
    <property type="entry name" value="MarR_2"/>
    <property type="match status" value="1"/>
</dbReference>
<feature type="domain" description="HTH marR-type" evidence="1">
    <location>
        <begin position="4"/>
        <end position="141"/>
    </location>
</feature>
<dbReference type="PRINTS" id="PR00598">
    <property type="entry name" value="HTHMARR"/>
</dbReference>
<organism evidence="2 3">
    <name type="scientific">Streptomyces luteireticuli</name>
    <dbReference type="NCBI Taxonomy" id="173858"/>
    <lineage>
        <taxon>Bacteria</taxon>
        <taxon>Bacillati</taxon>
        <taxon>Actinomycetota</taxon>
        <taxon>Actinomycetes</taxon>
        <taxon>Kitasatosporales</taxon>
        <taxon>Streptomycetaceae</taxon>
        <taxon>Streptomyces</taxon>
    </lineage>
</organism>
<comment type="caution">
    <text evidence="2">The sequence shown here is derived from an EMBL/GenBank/DDBJ whole genome shotgun (WGS) entry which is preliminary data.</text>
</comment>
<dbReference type="PANTHER" id="PTHR33164">
    <property type="entry name" value="TRANSCRIPTIONAL REGULATOR, MARR FAMILY"/>
    <property type="match status" value="1"/>
</dbReference>
<sequence length="170" mass="18535">MTDRGELVARVKAESRRHYAVYALFNQAMASRMGLHPTDLQCLSLLEMEDRPLGTGEIARLTGLTPGAATRLVDRLEKAGFAERRADPADRRRALVVLAPEAVGRLGEAWDGPGRAFRELLASFPDEQLVVIEEFLRRGSEVGLGQVERLRAGGAGSARLGVPPLGEFED</sequence>
<accession>A0ABP3I494</accession>
<evidence type="ECO:0000313" key="3">
    <source>
        <dbReference type="Proteomes" id="UP001500879"/>
    </source>
</evidence>
<name>A0ABP3I494_9ACTN</name>
<dbReference type="SUPFAM" id="SSF46785">
    <property type="entry name" value="Winged helix' DNA-binding domain"/>
    <property type="match status" value="1"/>
</dbReference>
<dbReference type="Gene3D" id="1.10.10.10">
    <property type="entry name" value="Winged helix-like DNA-binding domain superfamily/Winged helix DNA-binding domain"/>
    <property type="match status" value="1"/>
</dbReference>
<reference evidence="3" key="1">
    <citation type="journal article" date="2019" name="Int. J. Syst. Evol. Microbiol.">
        <title>The Global Catalogue of Microorganisms (GCM) 10K type strain sequencing project: providing services to taxonomists for standard genome sequencing and annotation.</title>
        <authorList>
            <consortium name="The Broad Institute Genomics Platform"/>
            <consortium name="The Broad Institute Genome Sequencing Center for Infectious Disease"/>
            <person name="Wu L."/>
            <person name="Ma J."/>
        </authorList>
    </citation>
    <scope>NUCLEOTIDE SEQUENCE [LARGE SCALE GENOMIC DNA]</scope>
    <source>
        <strain evidence="3">JCM 4788</strain>
    </source>
</reference>
<dbReference type="Proteomes" id="UP001500879">
    <property type="component" value="Unassembled WGS sequence"/>
</dbReference>
<gene>
    <name evidence="2" type="ORF">GCM10010357_06860</name>
</gene>
<dbReference type="EMBL" id="BAAABX010000007">
    <property type="protein sequence ID" value="GAA0388791.1"/>
    <property type="molecule type" value="Genomic_DNA"/>
</dbReference>
<proteinExistence type="predicted"/>
<dbReference type="InterPro" id="IPR036388">
    <property type="entry name" value="WH-like_DNA-bd_sf"/>
</dbReference>
<dbReference type="PANTHER" id="PTHR33164:SF106">
    <property type="entry name" value="TRANSCRIPTIONAL REGULATORY PROTEIN"/>
    <property type="match status" value="1"/>
</dbReference>
<protein>
    <submittedName>
        <fullName evidence="2">MarR family transcriptional regulator</fullName>
    </submittedName>
</protein>
<dbReference type="InterPro" id="IPR036390">
    <property type="entry name" value="WH_DNA-bd_sf"/>
</dbReference>
<evidence type="ECO:0000259" key="1">
    <source>
        <dbReference type="PROSITE" id="PS50995"/>
    </source>
</evidence>
<dbReference type="PROSITE" id="PS50995">
    <property type="entry name" value="HTH_MARR_2"/>
    <property type="match status" value="1"/>
</dbReference>
<dbReference type="SMART" id="SM00347">
    <property type="entry name" value="HTH_MARR"/>
    <property type="match status" value="1"/>
</dbReference>
<dbReference type="CDD" id="cd00090">
    <property type="entry name" value="HTH_ARSR"/>
    <property type="match status" value="1"/>
</dbReference>
<dbReference type="InterPro" id="IPR039422">
    <property type="entry name" value="MarR/SlyA-like"/>
</dbReference>
<dbReference type="InterPro" id="IPR000835">
    <property type="entry name" value="HTH_MarR-typ"/>
</dbReference>
<dbReference type="RefSeq" id="WP_344019633.1">
    <property type="nucleotide sequence ID" value="NZ_BAAABX010000007.1"/>
</dbReference>
<evidence type="ECO:0000313" key="2">
    <source>
        <dbReference type="EMBL" id="GAA0388791.1"/>
    </source>
</evidence>
<keyword evidence="3" id="KW-1185">Reference proteome</keyword>
<dbReference type="InterPro" id="IPR011991">
    <property type="entry name" value="ArsR-like_HTH"/>
</dbReference>